<keyword evidence="2" id="KW-1185">Reference proteome</keyword>
<evidence type="ECO:0000313" key="1">
    <source>
        <dbReference type="EMBL" id="MCE4538101.1"/>
    </source>
</evidence>
<name>A0ABS8XHU4_9BURK</name>
<sequence length="285" mass="32199">MSDAGADIFLILLRPTRVPVAGEAVSHLFQGQVLIESLSWTLTNSDESKQAESRRDAFSAKEQLINRSGSVDLRTRHAWQDAEREQKNALDEFIKDRAKIDPTDRDALRRADRQFHQEMSSINERHQQTLDEIRGIERAQTAEQLEDQARQQAIDEAERNRNFEFKFTKRVDIASTQMLNSMKSGDIFPSGTLTIHRRSATVAEGTSLVFNIQKIRLLEYRLQVAVTDTMTEMMEEWTCEFGALSYVYKNPPAHYSSGNAGQAAAKALSQGTARAFTMKTIGSPI</sequence>
<reference evidence="1 2" key="1">
    <citation type="submission" date="2021-12" db="EMBL/GenBank/DDBJ databases">
        <title>Genome seq of p7.</title>
        <authorList>
            <person name="Seo T."/>
        </authorList>
    </citation>
    <scope>NUCLEOTIDE SEQUENCE [LARGE SCALE GENOMIC DNA]</scope>
    <source>
        <strain evidence="1 2">P7</strain>
    </source>
</reference>
<dbReference type="EMBL" id="JAJTWT010000004">
    <property type="protein sequence ID" value="MCE4538101.1"/>
    <property type="molecule type" value="Genomic_DNA"/>
</dbReference>
<dbReference type="Gene3D" id="2.30.110.20">
    <property type="entry name" value="Hcp1-like"/>
    <property type="match status" value="1"/>
</dbReference>
<protein>
    <submittedName>
        <fullName evidence="1">Uncharacterized protein</fullName>
    </submittedName>
</protein>
<accession>A0ABS8XHU4</accession>
<dbReference type="RefSeq" id="WP_233392539.1">
    <property type="nucleotide sequence ID" value="NZ_JAJTWT010000004.1"/>
</dbReference>
<dbReference type="Proteomes" id="UP001201463">
    <property type="component" value="Unassembled WGS sequence"/>
</dbReference>
<evidence type="ECO:0000313" key="2">
    <source>
        <dbReference type="Proteomes" id="UP001201463"/>
    </source>
</evidence>
<gene>
    <name evidence="1" type="ORF">LXT12_12655</name>
</gene>
<dbReference type="InterPro" id="IPR036624">
    <property type="entry name" value="Hcp1-lik_sf"/>
</dbReference>
<dbReference type="Pfam" id="PF05638">
    <property type="entry name" value="T6SS_HCP"/>
    <property type="match status" value="1"/>
</dbReference>
<comment type="caution">
    <text evidence="1">The sequence shown here is derived from an EMBL/GenBank/DDBJ whole genome shotgun (WGS) entry which is preliminary data.</text>
</comment>
<proteinExistence type="predicted"/>
<dbReference type="SUPFAM" id="SSF141452">
    <property type="entry name" value="Hcp1-like"/>
    <property type="match status" value="1"/>
</dbReference>
<dbReference type="InterPro" id="IPR008514">
    <property type="entry name" value="T6SS_Hcp"/>
</dbReference>
<organism evidence="1 2">
    <name type="scientific">Pelomonas caseinilytica</name>
    <dbReference type="NCBI Taxonomy" id="2906763"/>
    <lineage>
        <taxon>Bacteria</taxon>
        <taxon>Pseudomonadati</taxon>
        <taxon>Pseudomonadota</taxon>
        <taxon>Betaproteobacteria</taxon>
        <taxon>Burkholderiales</taxon>
        <taxon>Sphaerotilaceae</taxon>
        <taxon>Roseateles</taxon>
    </lineage>
</organism>